<evidence type="ECO:0000313" key="5">
    <source>
        <dbReference type="EMBL" id="RSZ61615.1"/>
    </source>
</evidence>
<dbReference type="Proteomes" id="UP000274907">
    <property type="component" value="Unassembled WGS sequence"/>
</dbReference>
<keyword evidence="6" id="KW-1185">Reference proteome</keyword>
<evidence type="ECO:0000256" key="3">
    <source>
        <dbReference type="ARBA" id="ARBA00023002"/>
    </source>
</evidence>
<dbReference type="InterPro" id="IPR051814">
    <property type="entry name" value="NAD(P)H-dep_FMN_reductase"/>
</dbReference>
<dbReference type="RefSeq" id="WP_126121572.1">
    <property type="nucleotide sequence ID" value="NZ_RXHJ01000017.1"/>
</dbReference>
<keyword evidence="1" id="KW-0285">Flavoprotein</keyword>
<evidence type="ECO:0000259" key="4">
    <source>
        <dbReference type="Pfam" id="PF03358"/>
    </source>
</evidence>
<evidence type="ECO:0000256" key="2">
    <source>
        <dbReference type="ARBA" id="ARBA00022643"/>
    </source>
</evidence>
<name>A0A3S0HFN0_9CORY</name>
<dbReference type="PANTHER" id="PTHR43408:SF2">
    <property type="entry name" value="FMN REDUCTASE (NADPH)"/>
    <property type="match status" value="1"/>
</dbReference>
<dbReference type="NCBIfam" id="TIGR04037">
    <property type="entry name" value="LLM_duo_CE1759"/>
    <property type="match status" value="1"/>
</dbReference>
<organism evidence="5 6">
    <name type="scientific">Corynebacterium hylobatis</name>
    <dbReference type="NCBI Taxonomy" id="1859290"/>
    <lineage>
        <taxon>Bacteria</taxon>
        <taxon>Bacillati</taxon>
        <taxon>Actinomycetota</taxon>
        <taxon>Actinomycetes</taxon>
        <taxon>Mycobacteriales</taxon>
        <taxon>Corynebacteriaceae</taxon>
        <taxon>Corynebacterium</taxon>
    </lineage>
</organism>
<dbReference type="Gene3D" id="3.40.50.360">
    <property type="match status" value="1"/>
</dbReference>
<keyword evidence="2" id="KW-0288">FMN</keyword>
<dbReference type="SUPFAM" id="SSF52218">
    <property type="entry name" value="Flavoproteins"/>
    <property type="match status" value="1"/>
</dbReference>
<feature type="domain" description="NADPH-dependent FMN reductase-like" evidence="4">
    <location>
        <begin position="4"/>
        <end position="150"/>
    </location>
</feature>
<dbReference type="GO" id="GO:0016491">
    <property type="term" value="F:oxidoreductase activity"/>
    <property type="evidence" value="ECO:0007669"/>
    <property type="project" value="UniProtKB-KW"/>
</dbReference>
<protein>
    <submittedName>
        <fullName evidence="5">Oxidoreductase</fullName>
    </submittedName>
</protein>
<accession>A0A3S0HFN0</accession>
<dbReference type="InterPro" id="IPR023932">
    <property type="entry name" value="CE1759_FMN_reduct"/>
</dbReference>
<dbReference type="EMBL" id="RXHJ01000017">
    <property type="protein sequence ID" value="RSZ61615.1"/>
    <property type="molecule type" value="Genomic_DNA"/>
</dbReference>
<proteinExistence type="predicted"/>
<reference evidence="5 6" key="1">
    <citation type="submission" date="2018-12" db="EMBL/GenBank/DDBJ databases">
        <title>YIM 101343 draft genome.</title>
        <authorList>
            <person name="Chen X."/>
        </authorList>
    </citation>
    <scope>NUCLEOTIDE SEQUENCE [LARGE SCALE GENOMIC DNA]</scope>
    <source>
        <strain evidence="5 6">YIM 101343</strain>
    </source>
</reference>
<dbReference type="InterPro" id="IPR029039">
    <property type="entry name" value="Flavoprotein-like_sf"/>
</dbReference>
<evidence type="ECO:0000313" key="6">
    <source>
        <dbReference type="Proteomes" id="UP000274907"/>
    </source>
</evidence>
<dbReference type="Pfam" id="PF03358">
    <property type="entry name" value="FMN_red"/>
    <property type="match status" value="1"/>
</dbReference>
<dbReference type="PANTHER" id="PTHR43408">
    <property type="entry name" value="FMN REDUCTASE (NADPH)"/>
    <property type="match status" value="1"/>
</dbReference>
<dbReference type="AlphaFoldDB" id="A0A3S0HFN0"/>
<keyword evidence="3" id="KW-0560">Oxidoreductase</keyword>
<comment type="caution">
    <text evidence="5">The sequence shown here is derived from an EMBL/GenBank/DDBJ whole genome shotgun (WGS) entry which is preliminary data.</text>
</comment>
<dbReference type="InterPro" id="IPR005025">
    <property type="entry name" value="FMN_Rdtase-like_dom"/>
</dbReference>
<gene>
    <name evidence="5" type="ORF">EAH68_11920</name>
</gene>
<dbReference type="OrthoDB" id="1643408at2"/>
<evidence type="ECO:0000256" key="1">
    <source>
        <dbReference type="ARBA" id="ARBA00022630"/>
    </source>
</evidence>
<sequence>MRTLTVITAGLSNPSSTRQVADQIAAAANAAVTARGESLTIEVIELRELVNDLGRALTTGMSSEALDEAKEQVSGSDGLIVVTPVFKASYSGLFKTFFDVLDQDALNGMPTIIAATAGTARHSLVLDHALRPLLSFMRAFVVPTGVFAATDDFGSEEGAALADRIARATGELADQMVASASVGGLGGVTSAGQGSRRRTGVDPVENLVPFTDLLRGHDGD</sequence>